<organism evidence="1 2">
    <name type="scientific">Coniosporium uncinatum</name>
    <dbReference type="NCBI Taxonomy" id="93489"/>
    <lineage>
        <taxon>Eukaryota</taxon>
        <taxon>Fungi</taxon>
        <taxon>Dikarya</taxon>
        <taxon>Ascomycota</taxon>
        <taxon>Pezizomycotina</taxon>
        <taxon>Dothideomycetes</taxon>
        <taxon>Dothideomycetes incertae sedis</taxon>
        <taxon>Coniosporium</taxon>
    </lineage>
</organism>
<dbReference type="Proteomes" id="UP001186974">
    <property type="component" value="Unassembled WGS sequence"/>
</dbReference>
<keyword evidence="2" id="KW-1185">Reference proteome</keyword>
<protein>
    <submittedName>
        <fullName evidence="1">Uncharacterized protein</fullName>
    </submittedName>
</protein>
<feature type="non-terminal residue" evidence="1">
    <location>
        <position position="484"/>
    </location>
</feature>
<evidence type="ECO:0000313" key="2">
    <source>
        <dbReference type="Proteomes" id="UP001186974"/>
    </source>
</evidence>
<accession>A0ACC3DMI1</accession>
<sequence length="484" mass="50050">KSGSYGFNFEVSGFFSLKDSTGKDHYYANFGTEGGNTALHNNSHWALWNEGNVARRDVNDSVAFTPVAAGVGDWGNLYALTSFNDTKNDRRVLYGWTPEDFGSFGALQNGYNGALSLPRELYVHETAGVTKLEVPGEYSYEQAADGTYTVYTLGASPLEDVVAGLRSGAAHNTYDTCAASKRSAQWGHGQGGPSSWGMHNGWSWSNGKPNGKPNGHYGYPGYPGHPHAPPQGYSSAPAASSSSAAAPASSAPAGSSSAAAGASSAAAGASSAAASSGPASSAAASSAAGTSAVAASSASEAPTPSATGCKVSAPMMLEKSGSSHMELSATFTAPTGPVGLSIAVSPEGDEHTEIIFAPGNSTLYVVRENSSLLAANVTSNTVIGYFKPYEINGVQESIHMDVFLDGSLIELYVNGRFALTTRIYPAREDSTGFGLWIGEGSSATVGGVEAWVGTANVFPERPVNSSSALVYDTPEETNDYVWWP</sequence>
<gene>
    <name evidence="1" type="ORF">LTS18_009515</name>
</gene>
<proteinExistence type="predicted"/>
<evidence type="ECO:0000313" key="1">
    <source>
        <dbReference type="EMBL" id="KAK3077707.1"/>
    </source>
</evidence>
<feature type="non-terminal residue" evidence="1">
    <location>
        <position position="1"/>
    </location>
</feature>
<dbReference type="EMBL" id="JAWDJW010002582">
    <property type="protein sequence ID" value="KAK3077707.1"/>
    <property type="molecule type" value="Genomic_DNA"/>
</dbReference>
<name>A0ACC3DMI1_9PEZI</name>
<comment type="caution">
    <text evidence="1">The sequence shown here is derived from an EMBL/GenBank/DDBJ whole genome shotgun (WGS) entry which is preliminary data.</text>
</comment>
<reference evidence="1" key="1">
    <citation type="submission" date="2024-09" db="EMBL/GenBank/DDBJ databases">
        <title>Black Yeasts Isolated from many extreme environments.</title>
        <authorList>
            <person name="Coleine C."/>
            <person name="Stajich J.E."/>
            <person name="Selbmann L."/>
        </authorList>
    </citation>
    <scope>NUCLEOTIDE SEQUENCE</scope>
    <source>
        <strain evidence="1">CCFEE 5737</strain>
    </source>
</reference>